<dbReference type="Gene3D" id="3.30.40.10">
    <property type="entry name" value="Zinc/RING finger domain, C3HC4 (zinc finger)"/>
    <property type="match status" value="1"/>
</dbReference>
<dbReference type="Pfam" id="PF13639">
    <property type="entry name" value="zf-RING_2"/>
    <property type="match status" value="1"/>
</dbReference>
<dbReference type="InterPro" id="IPR001841">
    <property type="entry name" value="Znf_RING"/>
</dbReference>
<feature type="domain" description="RING-type" evidence="4">
    <location>
        <begin position="300"/>
        <end position="342"/>
    </location>
</feature>
<dbReference type="Gene3D" id="2.20.110.10">
    <property type="entry name" value="Histone H3 K4-specific methyltransferase SET7/9 N-terminal domain"/>
    <property type="match status" value="3"/>
</dbReference>
<dbReference type="PANTHER" id="PTHR43215">
    <property type="entry name" value="RADIAL SPOKE HEAD 1 HOMOLOG"/>
    <property type="match status" value="1"/>
</dbReference>
<dbReference type="PROSITE" id="PS50089">
    <property type="entry name" value="ZF_RING_2"/>
    <property type="match status" value="1"/>
</dbReference>
<dbReference type="InterPro" id="IPR013083">
    <property type="entry name" value="Znf_RING/FYVE/PHD"/>
</dbReference>
<dbReference type="OMA" id="HARFAPW"/>
<dbReference type="PANTHER" id="PTHR43215:SF14">
    <property type="entry name" value="RADIAL SPOKE HEAD 1 HOMOLOG"/>
    <property type="match status" value="1"/>
</dbReference>
<evidence type="ECO:0000256" key="3">
    <source>
        <dbReference type="SAM" id="MobiDB-lite"/>
    </source>
</evidence>
<dbReference type="Proteomes" id="UP000054937">
    <property type="component" value="Unassembled WGS sequence"/>
</dbReference>
<sequence>MLQGSQKKSKSILKRRQEDLEKENEQKDMQDKFKTGEGEKIVKKRIQENNKEKKIEKAENENSKSSKKKEKKEKALTQEQEEDEQNNKNQEQEGEQTEQESKPKRQWTYEGEKNEKGQFHGKGVYTYKSGSRYEGEFQNNKKNGKGVMKWVSNEFYEGEWKDNKRHGHGKFINMNGDVYEGNFQAEKMHGQGHYTHKCGDQYIGNYNEDKMEGEGTYIWVEGVKYEGNRHENKRAGIGHMIYNDGQYKYKGVWENNELKDILEIKLKSKNERPQGLSDQQRKQVKSEQFSCDPNKKNQKCWICMNKFKQSQQVKIYQNCEHVFHTICADILLKKDSKCIICKKEALKK</sequence>
<dbReference type="SUPFAM" id="SSF82185">
    <property type="entry name" value="Histone H3 K4-specific methyltransferase SET7/9 N-terminal domain"/>
    <property type="match status" value="1"/>
</dbReference>
<keyword evidence="6" id="KW-1185">Reference proteome</keyword>
<evidence type="ECO:0000256" key="1">
    <source>
        <dbReference type="ARBA" id="ARBA00022737"/>
    </source>
</evidence>
<dbReference type="AlphaFoldDB" id="A0A0V0QLK9"/>
<evidence type="ECO:0000313" key="6">
    <source>
        <dbReference type="Proteomes" id="UP000054937"/>
    </source>
</evidence>
<dbReference type="Pfam" id="PF02493">
    <property type="entry name" value="MORN"/>
    <property type="match status" value="6"/>
</dbReference>
<dbReference type="SMART" id="SM00698">
    <property type="entry name" value="MORN"/>
    <property type="match status" value="6"/>
</dbReference>
<reference evidence="5 6" key="1">
    <citation type="journal article" date="2015" name="Sci. Rep.">
        <title>Genome of the facultative scuticociliatosis pathogen Pseudocohnilembus persalinus provides insight into its virulence through horizontal gene transfer.</title>
        <authorList>
            <person name="Xiong J."/>
            <person name="Wang G."/>
            <person name="Cheng J."/>
            <person name="Tian M."/>
            <person name="Pan X."/>
            <person name="Warren A."/>
            <person name="Jiang C."/>
            <person name="Yuan D."/>
            <person name="Miao W."/>
        </authorList>
    </citation>
    <scope>NUCLEOTIDE SEQUENCE [LARGE SCALE GENOMIC DNA]</scope>
    <source>
        <strain evidence="5">36N120E</strain>
    </source>
</reference>
<organism evidence="5 6">
    <name type="scientific">Pseudocohnilembus persalinus</name>
    <name type="common">Ciliate</name>
    <dbReference type="NCBI Taxonomy" id="266149"/>
    <lineage>
        <taxon>Eukaryota</taxon>
        <taxon>Sar</taxon>
        <taxon>Alveolata</taxon>
        <taxon>Ciliophora</taxon>
        <taxon>Intramacronucleata</taxon>
        <taxon>Oligohymenophorea</taxon>
        <taxon>Scuticociliatia</taxon>
        <taxon>Philasterida</taxon>
        <taxon>Pseudocohnilembidae</taxon>
        <taxon>Pseudocohnilembus</taxon>
    </lineage>
</organism>
<accession>A0A0V0QLK9</accession>
<dbReference type="SUPFAM" id="SSF57850">
    <property type="entry name" value="RING/U-box"/>
    <property type="match status" value="1"/>
</dbReference>
<feature type="compositionally biased region" description="Basic and acidic residues" evidence="3">
    <location>
        <begin position="15"/>
        <end position="64"/>
    </location>
</feature>
<dbReference type="GO" id="GO:0008270">
    <property type="term" value="F:zinc ion binding"/>
    <property type="evidence" value="ECO:0007669"/>
    <property type="project" value="UniProtKB-KW"/>
</dbReference>
<keyword evidence="2" id="KW-0863">Zinc-finger</keyword>
<dbReference type="InParanoid" id="A0A0V0QLK9"/>
<protein>
    <recommendedName>
        <fullName evidence="4">RING-type domain-containing protein</fullName>
    </recommendedName>
</protein>
<keyword evidence="1" id="KW-0677">Repeat</keyword>
<gene>
    <name evidence="5" type="ORF">PPERSA_10215</name>
</gene>
<keyword evidence="2" id="KW-0479">Metal-binding</keyword>
<dbReference type="EMBL" id="LDAU01000144">
    <property type="protein sequence ID" value="KRX03134.1"/>
    <property type="molecule type" value="Genomic_DNA"/>
</dbReference>
<keyword evidence="2" id="KW-0862">Zinc</keyword>
<feature type="region of interest" description="Disordered" evidence="3">
    <location>
        <begin position="1"/>
        <end position="123"/>
    </location>
</feature>
<proteinExistence type="predicted"/>
<dbReference type="OrthoDB" id="437960at2759"/>
<evidence type="ECO:0000313" key="5">
    <source>
        <dbReference type="EMBL" id="KRX03134.1"/>
    </source>
</evidence>
<name>A0A0V0QLK9_PSEPJ</name>
<comment type="caution">
    <text evidence="5">The sequence shown here is derived from an EMBL/GenBank/DDBJ whole genome shotgun (WGS) entry which is preliminary data.</text>
</comment>
<dbReference type="InterPro" id="IPR003409">
    <property type="entry name" value="MORN"/>
</dbReference>
<evidence type="ECO:0000259" key="4">
    <source>
        <dbReference type="PROSITE" id="PS50089"/>
    </source>
</evidence>
<evidence type="ECO:0000256" key="2">
    <source>
        <dbReference type="PROSITE-ProRule" id="PRU00175"/>
    </source>
</evidence>
<feature type="region of interest" description="Disordered" evidence="3">
    <location>
        <begin position="271"/>
        <end position="295"/>
    </location>
</feature>